<dbReference type="PROSITE" id="PS51096">
    <property type="entry name" value="PTS_EIIA_TYPE_4"/>
    <property type="match status" value="1"/>
</dbReference>
<protein>
    <submittedName>
        <fullName evidence="9">PTS system, N-acetylgalactosamine-specific IIA component</fullName>
    </submittedName>
</protein>
<evidence type="ECO:0000259" key="8">
    <source>
        <dbReference type="PROSITE" id="PS51096"/>
    </source>
</evidence>
<keyword evidence="5" id="KW-0808">Transferase</keyword>
<dbReference type="CDD" id="cd00006">
    <property type="entry name" value="PTS_IIA_man"/>
    <property type="match status" value="1"/>
</dbReference>
<keyword evidence="7" id="KW-0418">Kinase</keyword>
<dbReference type="PANTHER" id="PTHR33799">
    <property type="entry name" value="PTS PERMEASE-RELATED-RELATED"/>
    <property type="match status" value="1"/>
</dbReference>
<keyword evidence="3" id="KW-0963">Cytoplasm</keyword>
<evidence type="ECO:0000256" key="4">
    <source>
        <dbReference type="ARBA" id="ARBA00022597"/>
    </source>
</evidence>
<dbReference type="Proteomes" id="UP000192408">
    <property type="component" value="Unassembled WGS sequence"/>
</dbReference>
<gene>
    <name evidence="9" type="ORF">SAMN05660772_00089</name>
</gene>
<dbReference type="GO" id="GO:0016020">
    <property type="term" value="C:membrane"/>
    <property type="evidence" value="ECO:0007669"/>
    <property type="project" value="InterPro"/>
</dbReference>
<sequence>MISIIVLGHGHFASGIQYALNQIIGEQENMAFIDFPESKSPAQLKDEILTALTQLDHGDGVLFCCDILGGSPFRTASLIAQELPISEVITGTNLQMLIECAMEKDELPFAELVELAIHSGKQGIVKLSEELTQSKSHNTTQEDDGI</sequence>
<dbReference type="Gene3D" id="3.40.50.510">
    <property type="entry name" value="Phosphotransferase system, mannose-type IIA component"/>
    <property type="match status" value="1"/>
</dbReference>
<keyword evidence="10" id="KW-1185">Reference proteome</keyword>
<dbReference type="STRING" id="1122938.SAMN05660772_00089"/>
<dbReference type="GO" id="GO:0005737">
    <property type="term" value="C:cytoplasm"/>
    <property type="evidence" value="ECO:0007669"/>
    <property type="project" value="UniProtKB-SubCell"/>
</dbReference>
<evidence type="ECO:0000256" key="3">
    <source>
        <dbReference type="ARBA" id="ARBA00022490"/>
    </source>
</evidence>
<dbReference type="SUPFAM" id="SSF53062">
    <property type="entry name" value="PTS system fructose IIA component-like"/>
    <property type="match status" value="1"/>
</dbReference>
<dbReference type="NCBIfam" id="NF040761">
    <property type="entry name" value="AgaF"/>
    <property type="match status" value="1"/>
</dbReference>
<dbReference type="InterPro" id="IPR033887">
    <property type="entry name" value="PTS_IIA_man"/>
</dbReference>
<dbReference type="GO" id="GO:0009401">
    <property type="term" value="P:phosphoenolpyruvate-dependent sugar phosphotransferase system"/>
    <property type="evidence" value="ECO:0007669"/>
    <property type="project" value="UniProtKB-KW"/>
</dbReference>
<dbReference type="InterPro" id="IPR051471">
    <property type="entry name" value="Bacterial_PTS_sugar_comp"/>
</dbReference>
<comment type="subcellular location">
    <subcellularLocation>
        <location evidence="1">Cytoplasm</location>
    </subcellularLocation>
</comment>
<organism evidence="9 10">
    <name type="scientific">Pasteurella testudinis DSM 23072</name>
    <dbReference type="NCBI Taxonomy" id="1122938"/>
    <lineage>
        <taxon>Bacteria</taxon>
        <taxon>Pseudomonadati</taxon>
        <taxon>Pseudomonadota</taxon>
        <taxon>Gammaproteobacteria</taxon>
        <taxon>Pasteurellales</taxon>
        <taxon>Pasteurellaceae</taxon>
        <taxon>Pasteurella</taxon>
    </lineage>
</organism>
<evidence type="ECO:0000256" key="6">
    <source>
        <dbReference type="ARBA" id="ARBA00022683"/>
    </source>
</evidence>
<evidence type="ECO:0000256" key="5">
    <source>
        <dbReference type="ARBA" id="ARBA00022679"/>
    </source>
</evidence>
<proteinExistence type="predicted"/>
<keyword evidence="6" id="KW-0598">Phosphotransferase system</keyword>
<dbReference type="Pfam" id="PF03610">
    <property type="entry name" value="EIIA-man"/>
    <property type="match status" value="1"/>
</dbReference>
<dbReference type="InterPro" id="IPR004701">
    <property type="entry name" value="PTS_EIIA_man-typ"/>
</dbReference>
<evidence type="ECO:0000313" key="9">
    <source>
        <dbReference type="EMBL" id="SMB78270.1"/>
    </source>
</evidence>
<reference evidence="10" key="1">
    <citation type="submission" date="2017-04" db="EMBL/GenBank/DDBJ databases">
        <authorList>
            <person name="Varghese N."/>
            <person name="Submissions S."/>
        </authorList>
    </citation>
    <scope>NUCLEOTIDE SEQUENCE [LARGE SCALE GENOMIC DNA]</scope>
    <source>
        <strain evidence="10">DSM 23072</strain>
    </source>
</reference>
<evidence type="ECO:0000256" key="1">
    <source>
        <dbReference type="ARBA" id="ARBA00004496"/>
    </source>
</evidence>
<name>A0A1W1UB53_9PAST</name>
<dbReference type="GO" id="GO:0016301">
    <property type="term" value="F:kinase activity"/>
    <property type="evidence" value="ECO:0007669"/>
    <property type="project" value="UniProtKB-KW"/>
</dbReference>
<dbReference type="AlphaFoldDB" id="A0A1W1UB53"/>
<evidence type="ECO:0000256" key="2">
    <source>
        <dbReference type="ARBA" id="ARBA00022448"/>
    </source>
</evidence>
<dbReference type="PANTHER" id="PTHR33799:SF1">
    <property type="entry name" value="PTS SYSTEM MANNOSE-SPECIFIC EIIAB COMPONENT-RELATED"/>
    <property type="match status" value="1"/>
</dbReference>
<evidence type="ECO:0000313" key="10">
    <source>
        <dbReference type="Proteomes" id="UP000192408"/>
    </source>
</evidence>
<dbReference type="RefSeq" id="WP_084255226.1">
    <property type="nucleotide sequence ID" value="NZ_FWWV01000001.1"/>
</dbReference>
<keyword evidence="2" id="KW-0813">Transport</keyword>
<dbReference type="EMBL" id="FWWV01000001">
    <property type="protein sequence ID" value="SMB78270.1"/>
    <property type="molecule type" value="Genomic_DNA"/>
</dbReference>
<keyword evidence="4" id="KW-0762">Sugar transport</keyword>
<evidence type="ECO:0000256" key="7">
    <source>
        <dbReference type="ARBA" id="ARBA00022777"/>
    </source>
</evidence>
<accession>A0A1W1UB53</accession>
<dbReference type="InterPro" id="IPR036662">
    <property type="entry name" value="PTS_EIIA_man-typ_sf"/>
</dbReference>
<feature type="domain" description="PTS EIIA type-4" evidence="8">
    <location>
        <begin position="1"/>
        <end position="124"/>
    </location>
</feature>